<proteinExistence type="predicted"/>
<dbReference type="Proteomes" id="UP001420932">
    <property type="component" value="Unassembled WGS sequence"/>
</dbReference>
<reference evidence="1 2" key="1">
    <citation type="submission" date="2024-01" db="EMBL/GenBank/DDBJ databases">
        <title>Genome assemblies of Stephania.</title>
        <authorList>
            <person name="Yang L."/>
        </authorList>
    </citation>
    <scope>NUCLEOTIDE SEQUENCE [LARGE SCALE GENOMIC DNA]</scope>
    <source>
        <strain evidence="1">YNDBR</strain>
        <tissue evidence="1">Leaf</tissue>
    </source>
</reference>
<gene>
    <name evidence="1" type="ORF">Syun_003692</name>
</gene>
<protein>
    <submittedName>
        <fullName evidence="1">Uncharacterized protein</fullName>
    </submittedName>
</protein>
<keyword evidence="2" id="KW-1185">Reference proteome</keyword>
<accession>A0AAP0Q0T6</accession>
<sequence length="65" mass="7354">MGGSGGEVASEQQQQQQAQAKQRRCARWRCLIRRLDARFQRNRDDAVEGLGVGCRCANRDANETF</sequence>
<comment type="caution">
    <text evidence="1">The sequence shown here is derived from an EMBL/GenBank/DDBJ whole genome shotgun (WGS) entry which is preliminary data.</text>
</comment>
<dbReference type="AlphaFoldDB" id="A0AAP0Q0T6"/>
<organism evidence="1 2">
    <name type="scientific">Stephania yunnanensis</name>
    <dbReference type="NCBI Taxonomy" id="152371"/>
    <lineage>
        <taxon>Eukaryota</taxon>
        <taxon>Viridiplantae</taxon>
        <taxon>Streptophyta</taxon>
        <taxon>Embryophyta</taxon>
        <taxon>Tracheophyta</taxon>
        <taxon>Spermatophyta</taxon>
        <taxon>Magnoliopsida</taxon>
        <taxon>Ranunculales</taxon>
        <taxon>Menispermaceae</taxon>
        <taxon>Menispermoideae</taxon>
        <taxon>Cissampelideae</taxon>
        <taxon>Stephania</taxon>
    </lineage>
</organism>
<name>A0AAP0Q0T6_9MAGN</name>
<evidence type="ECO:0000313" key="1">
    <source>
        <dbReference type="EMBL" id="KAK9162790.1"/>
    </source>
</evidence>
<dbReference type="EMBL" id="JBBNAF010000002">
    <property type="protein sequence ID" value="KAK9162790.1"/>
    <property type="molecule type" value="Genomic_DNA"/>
</dbReference>
<evidence type="ECO:0000313" key="2">
    <source>
        <dbReference type="Proteomes" id="UP001420932"/>
    </source>
</evidence>